<name>A0A834TN92_9FABA</name>
<dbReference type="InterPro" id="IPR044824">
    <property type="entry name" value="MAIN-like"/>
</dbReference>
<dbReference type="EMBL" id="JAAIUW010000007">
    <property type="protein sequence ID" value="KAF7824051.1"/>
    <property type="molecule type" value="Genomic_DNA"/>
</dbReference>
<evidence type="ECO:0000256" key="1">
    <source>
        <dbReference type="SAM" id="MobiDB-lite"/>
    </source>
</evidence>
<dbReference type="InterPro" id="IPR019557">
    <property type="entry name" value="AminoTfrase-like_pln_mobile"/>
</dbReference>
<gene>
    <name evidence="3" type="ORF">G2W53_022195</name>
</gene>
<dbReference type="AlphaFoldDB" id="A0A834TN92"/>
<evidence type="ECO:0000313" key="4">
    <source>
        <dbReference type="Proteomes" id="UP000634136"/>
    </source>
</evidence>
<sequence>MALKHQPLTAHNPLQHKDTTIKVRVVRLWLMPPFSSNNRKSSSNGVSIQMVLCDHEDTPTMRPRRTMVATYSYLPPTFVPLLISSSFYGASRADFFPYDWHFVTALIMWWRLETHTFHMAIGIGEATITLEDVATQLGLPIDRKEVVESTNYNWAQLGQELLGKTPVKQELEGQRLRISWLEKNFTMDNGPKGDVSDEELHRMVRAYILCLIDGFLMLDTSGNKVSLICLPLLWILEEAGRYSWGSAVLTYLFRKMCERDLGRAHVPLLCFHILEWQQADRVMRQYGMRQCIPEKSEDLDLQHTLKLTNKMTVHWLNHQLPWDETYGVIADRVYEQPVPATEITHICRHMQGLNIHVNPEGAGDHEATRAPIFPYGPLDCADSSRSKPKKMSDSHPLVSILIQQTEDDEAIGHEASESSSGPSTSAQHHRPRDDQDEDDDEDAGAKPLSGGNFRINSHAYKINFQFGTRVMPAVDDSSIHRYGFNWVSTDSITSGQADENFLLILKPFPQGYTIWLRHGETNTIESSSMPTIIGDRSLRDDKIEDMIHDAFRYHPSKERVDEVEEVILSDTNEAHSDDIKHLARGPLIKAK</sequence>
<feature type="domain" description="Aminotransferase-like plant mobile" evidence="2">
    <location>
        <begin position="87"/>
        <end position="258"/>
    </location>
</feature>
<dbReference type="PANTHER" id="PTHR46033:SF8">
    <property type="entry name" value="PROTEIN MAINTENANCE OF MERISTEMS-LIKE"/>
    <property type="match status" value="1"/>
</dbReference>
<accession>A0A834TN92</accession>
<reference evidence="3" key="1">
    <citation type="submission" date="2020-09" db="EMBL/GenBank/DDBJ databases">
        <title>Genome-Enabled Discovery of Anthraquinone Biosynthesis in Senna tora.</title>
        <authorList>
            <person name="Kang S.-H."/>
            <person name="Pandey R.P."/>
            <person name="Lee C.-M."/>
            <person name="Sim J.-S."/>
            <person name="Jeong J.-T."/>
            <person name="Choi B.-S."/>
            <person name="Jung M."/>
            <person name="Ginzburg D."/>
            <person name="Zhao K."/>
            <person name="Won S.Y."/>
            <person name="Oh T.-J."/>
            <person name="Yu Y."/>
            <person name="Kim N.-H."/>
            <person name="Lee O.R."/>
            <person name="Lee T.-H."/>
            <person name="Bashyal P."/>
            <person name="Kim T.-S."/>
            <person name="Lee W.-H."/>
            <person name="Kawkins C."/>
            <person name="Kim C.-K."/>
            <person name="Kim J.S."/>
            <person name="Ahn B.O."/>
            <person name="Rhee S.Y."/>
            <person name="Sohng J.K."/>
        </authorList>
    </citation>
    <scope>NUCLEOTIDE SEQUENCE</scope>
    <source>
        <tissue evidence="3">Leaf</tissue>
    </source>
</reference>
<dbReference type="OrthoDB" id="1421598at2759"/>
<dbReference type="Pfam" id="PF10536">
    <property type="entry name" value="PMD"/>
    <property type="match status" value="1"/>
</dbReference>
<dbReference type="Proteomes" id="UP000634136">
    <property type="component" value="Unassembled WGS sequence"/>
</dbReference>
<feature type="region of interest" description="Disordered" evidence="1">
    <location>
        <begin position="411"/>
        <end position="451"/>
    </location>
</feature>
<evidence type="ECO:0000313" key="3">
    <source>
        <dbReference type="EMBL" id="KAF7824051.1"/>
    </source>
</evidence>
<evidence type="ECO:0000259" key="2">
    <source>
        <dbReference type="Pfam" id="PF10536"/>
    </source>
</evidence>
<dbReference type="GO" id="GO:0010073">
    <property type="term" value="P:meristem maintenance"/>
    <property type="evidence" value="ECO:0007669"/>
    <property type="project" value="InterPro"/>
</dbReference>
<protein>
    <submittedName>
        <fullName evidence="3">Serine/threonine-protein phosphatase 7 long form-like protein</fullName>
    </submittedName>
</protein>
<proteinExistence type="predicted"/>
<keyword evidence="4" id="KW-1185">Reference proteome</keyword>
<dbReference type="PANTHER" id="PTHR46033">
    <property type="entry name" value="PROTEIN MAIN-LIKE 2"/>
    <property type="match status" value="1"/>
</dbReference>
<organism evidence="3 4">
    <name type="scientific">Senna tora</name>
    <dbReference type="NCBI Taxonomy" id="362788"/>
    <lineage>
        <taxon>Eukaryota</taxon>
        <taxon>Viridiplantae</taxon>
        <taxon>Streptophyta</taxon>
        <taxon>Embryophyta</taxon>
        <taxon>Tracheophyta</taxon>
        <taxon>Spermatophyta</taxon>
        <taxon>Magnoliopsida</taxon>
        <taxon>eudicotyledons</taxon>
        <taxon>Gunneridae</taxon>
        <taxon>Pentapetalae</taxon>
        <taxon>rosids</taxon>
        <taxon>fabids</taxon>
        <taxon>Fabales</taxon>
        <taxon>Fabaceae</taxon>
        <taxon>Caesalpinioideae</taxon>
        <taxon>Cassia clade</taxon>
        <taxon>Senna</taxon>
    </lineage>
</organism>
<comment type="caution">
    <text evidence="3">The sequence shown here is derived from an EMBL/GenBank/DDBJ whole genome shotgun (WGS) entry which is preliminary data.</text>
</comment>